<name>A0A8I6RH21_CIMLE</name>
<dbReference type="RefSeq" id="XP_014245337.1">
    <property type="nucleotide sequence ID" value="XM_014389851.2"/>
</dbReference>
<dbReference type="InterPro" id="IPR004012">
    <property type="entry name" value="Run_dom"/>
</dbReference>
<feature type="domain" description="RUN" evidence="4">
    <location>
        <begin position="48"/>
        <end position="188"/>
    </location>
</feature>
<evidence type="ECO:0000256" key="2">
    <source>
        <dbReference type="SAM" id="MobiDB-lite"/>
    </source>
</evidence>
<keyword evidence="1" id="KW-0175">Coiled coil</keyword>
<dbReference type="Pfam" id="PF00787">
    <property type="entry name" value="PX"/>
    <property type="match status" value="1"/>
</dbReference>
<dbReference type="InterPro" id="IPR037213">
    <property type="entry name" value="Run_dom_sf"/>
</dbReference>
<feature type="region of interest" description="Disordered" evidence="2">
    <location>
        <begin position="294"/>
        <end position="353"/>
    </location>
</feature>
<evidence type="ECO:0000313" key="6">
    <source>
        <dbReference type="Proteomes" id="UP000494040"/>
    </source>
</evidence>
<dbReference type="PROSITE" id="PS50195">
    <property type="entry name" value="PX"/>
    <property type="match status" value="1"/>
</dbReference>
<sequence>MRTASLVMVPSEESPEDRASERARLQQQLLAAVKNCQKRFGGRTELATELDPYVSSLCSTWEQVLSHGLKNIDKKSSAIRQVTDLMRGSTTKITVWDVVQGLLTSHERERYELLHQVWTDRGRYRAWIRSAINERSLERYMKAFIASPSLKTYYEEWAFVCDQELNSILLNKAAGLSSILFALSIDKPELNHISCSDPYENSAVSINEKVLEEPPPAVKKRKDGKKAPSQIISFGDEEVLTDPVSNETQITTFIPSSVVSDLPSVDCEIPGLGEIECAEEATGALCDLDLSNSNSDNEVKYDDSSTSQSSSGLRPVNNANIGELIPVRPLEEAPSSEDSISVPSFSEEAESTGSALGNIEIGNTNEKEKDDIESLQAKLDQCQEANILLNAQLSQLSAQHLYKENQLETRIQELNRENELLKNQLRKYVSAVQMLKQDGQDFQGEELYQQKLVQVAEMHGELMELNDRVQRNIVTKELMIRRLYLELEALRGPLGPTEIDVSTHIISLWIPSVFLKGSPKPHHVYQIHLRIGQDEWNVYRRYSQFYTLHTTTKKQYPIISAFQFPPKKTLGNKDAKFVEERRLKLQQYLRRLLNHIIANNPQLSSCPSKTILISTTPFFGEPTESPVPRSSARPALPRPSNSPQYTGL</sequence>
<evidence type="ECO:0000256" key="1">
    <source>
        <dbReference type="SAM" id="Coils"/>
    </source>
</evidence>
<reference evidence="5" key="1">
    <citation type="submission" date="2022-01" db="UniProtKB">
        <authorList>
            <consortium name="EnsemblMetazoa"/>
        </authorList>
    </citation>
    <scope>IDENTIFICATION</scope>
</reference>
<dbReference type="Pfam" id="PF02759">
    <property type="entry name" value="RUN"/>
    <property type="match status" value="1"/>
</dbReference>
<dbReference type="InterPro" id="IPR037916">
    <property type="entry name" value="SNX29_PX"/>
</dbReference>
<organism evidence="5 6">
    <name type="scientific">Cimex lectularius</name>
    <name type="common">Bed bug</name>
    <name type="synonym">Acanthia lectularia</name>
    <dbReference type="NCBI Taxonomy" id="79782"/>
    <lineage>
        <taxon>Eukaryota</taxon>
        <taxon>Metazoa</taxon>
        <taxon>Ecdysozoa</taxon>
        <taxon>Arthropoda</taxon>
        <taxon>Hexapoda</taxon>
        <taxon>Insecta</taxon>
        <taxon>Pterygota</taxon>
        <taxon>Neoptera</taxon>
        <taxon>Paraneoptera</taxon>
        <taxon>Hemiptera</taxon>
        <taxon>Heteroptera</taxon>
        <taxon>Panheteroptera</taxon>
        <taxon>Cimicomorpha</taxon>
        <taxon>Cimicidae</taxon>
        <taxon>Cimex</taxon>
    </lineage>
</organism>
<dbReference type="GO" id="GO:0035091">
    <property type="term" value="F:phosphatidylinositol binding"/>
    <property type="evidence" value="ECO:0007669"/>
    <property type="project" value="InterPro"/>
</dbReference>
<dbReference type="InterPro" id="IPR036871">
    <property type="entry name" value="PX_dom_sf"/>
</dbReference>
<dbReference type="KEGG" id="clec:106664275"/>
<feature type="domain" description="PX" evidence="3">
    <location>
        <begin position="503"/>
        <end position="626"/>
    </location>
</feature>
<dbReference type="CDD" id="cd17689">
    <property type="entry name" value="RUN_SNX29"/>
    <property type="match status" value="1"/>
</dbReference>
<evidence type="ECO:0008006" key="7">
    <source>
        <dbReference type="Google" id="ProtNLM"/>
    </source>
</evidence>
<dbReference type="SMART" id="SM00312">
    <property type="entry name" value="PX"/>
    <property type="match status" value="1"/>
</dbReference>
<dbReference type="PANTHER" id="PTHR47194">
    <property type="entry name" value="SORTING NEXIN-29-RELATED"/>
    <property type="match status" value="1"/>
</dbReference>
<dbReference type="OMA" id="TIPHVKL"/>
<dbReference type="Proteomes" id="UP000494040">
    <property type="component" value="Unassembled WGS sequence"/>
</dbReference>
<protein>
    <recommendedName>
        <fullName evidence="7">Sorting nexin-29</fullName>
    </recommendedName>
</protein>
<proteinExistence type="predicted"/>
<feature type="region of interest" description="Disordered" evidence="2">
    <location>
        <begin position="620"/>
        <end position="648"/>
    </location>
</feature>
<keyword evidence="6" id="KW-1185">Reference proteome</keyword>
<dbReference type="SUPFAM" id="SSF64268">
    <property type="entry name" value="PX domain"/>
    <property type="match status" value="1"/>
</dbReference>
<dbReference type="Gene3D" id="1.20.58.900">
    <property type="match status" value="1"/>
</dbReference>
<dbReference type="AlphaFoldDB" id="A0A8I6RH21"/>
<dbReference type="PANTHER" id="PTHR47194:SF3">
    <property type="entry name" value="SORTING NEXIN 29"/>
    <property type="match status" value="1"/>
</dbReference>
<dbReference type="PROSITE" id="PS50826">
    <property type="entry name" value="RUN"/>
    <property type="match status" value="1"/>
</dbReference>
<dbReference type="SUPFAM" id="SSF140741">
    <property type="entry name" value="RUN domain-like"/>
    <property type="match status" value="1"/>
</dbReference>
<dbReference type="InterPro" id="IPR047329">
    <property type="entry name" value="RUN_SNX29"/>
</dbReference>
<dbReference type="GeneID" id="106664275"/>
<dbReference type="InterPro" id="IPR001683">
    <property type="entry name" value="PX_dom"/>
</dbReference>
<dbReference type="EnsemblMetazoa" id="XM_014389851.2">
    <property type="protein sequence ID" value="XP_014245337.1"/>
    <property type="gene ID" value="LOC106664275"/>
</dbReference>
<dbReference type="CDD" id="cd07277">
    <property type="entry name" value="PX_RUN"/>
    <property type="match status" value="1"/>
</dbReference>
<dbReference type="Gene3D" id="3.30.1520.10">
    <property type="entry name" value="Phox-like domain"/>
    <property type="match status" value="1"/>
</dbReference>
<dbReference type="OrthoDB" id="93876at2759"/>
<feature type="compositionally biased region" description="Low complexity" evidence="2">
    <location>
        <begin position="626"/>
        <end position="648"/>
    </location>
</feature>
<accession>A0A8I6RH21</accession>
<evidence type="ECO:0000259" key="4">
    <source>
        <dbReference type="PROSITE" id="PS50826"/>
    </source>
</evidence>
<evidence type="ECO:0000313" key="5">
    <source>
        <dbReference type="EnsemblMetazoa" id="XP_014245337.1"/>
    </source>
</evidence>
<feature type="coiled-coil region" evidence="1">
    <location>
        <begin position="365"/>
        <end position="438"/>
    </location>
</feature>
<evidence type="ECO:0000259" key="3">
    <source>
        <dbReference type="PROSITE" id="PS50195"/>
    </source>
</evidence>
<dbReference type="SMART" id="SM00593">
    <property type="entry name" value="RUN"/>
    <property type="match status" value="1"/>
</dbReference>